<accession>A0A9W6VFN1</accession>
<dbReference type="EMBL" id="BSTI01000002">
    <property type="protein sequence ID" value="GLY64671.1"/>
    <property type="molecule type" value="Genomic_DNA"/>
</dbReference>
<keyword evidence="3" id="KW-1185">Reference proteome</keyword>
<evidence type="ECO:0000313" key="3">
    <source>
        <dbReference type="Proteomes" id="UP001165136"/>
    </source>
</evidence>
<reference evidence="2" key="1">
    <citation type="submission" date="2023-03" db="EMBL/GenBank/DDBJ databases">
        <title>Amycolatopsis taiwanensis NBRC 103393.</title>
        <authorList>
            <person name="Ichikawa N."/>
            <person name="Sato H."/>
            <person name="Tonouchi N."/>
        </authorList>
    </citation>
    <scope>NUCLEOTIDE SEQUENCE</scope>
    <source>
        <strain evidence="2">NBRC 103393</strain>
    </source>
</reference>
<evidence type="ECO:0000259" key="1">
    <source>
        <dbReference type="PROSITE" id="PS51819"/>
    </source>
</evidence>
<dbReference type="Proteomes" id="UP001165136">
    <property type="component" value="Unassembled WGS sequence"/>
</dbReference>
<name>A0A9W6VFN1_9PSEU</name>
<dbReference type="InterPro" id="IPR041581">
    <property type="entry name" value="Glyoxalase_6"/>
</dbReference>
<dbReference type="PROSITE" id="PS51819">
    <property type="entry name" value="VOC"/>
    <property type="match status" value="1"/>
</dbReference>
<evidence type="ECO:0000313" key="2">
    <source>
        <dbReference type="EMBL" id="GLY64671.1"/>
    </source>
</evidence>
<dbReference type="AlphaFoldDB" id="A0A9W6VFN1"/>
<dbReference type="InterPro" id="IPR029068">
    <property type="entry name" value="Glyas_Bleomycin-R_OHBP_Dase"/>
</dbReference>
<dbReference type="Gene3D" id="3.10.180.10">
    <property type="entry name" value="2,3-Dihydroxybiphenyl 1,2-Dioxygenase, domain 1"/>
    <property type="match status" value="1"/>
</dbReference>
<dbReference type="PANTHER" id="PTHR33993">
    <property type="entry name" value="GLYOXALASE-RELATED"/>
    <property type="match status" value="1"/>
</dbReference>
<protein>
    <recommendedName>
        <fullName evidence="1">VOC domain-containing protein</fullName>
    </recommendedName>
</protein>
<comment type="caution">
    <text evidence="2">The sequence shown here is derived from an EMBL/GenBank/DDBJ whole genome shotgun (WGS) entry which is preliminary data.</text>
</comment>
<dbReference type="CDD" id="cd07247">
    <property type="entry name" value="SgaA_N_like"/>
    <property type="match status" value="1"/>
</dbReference>
<proteinExistence type="predicted"/>
<feature type="domain" description="VOC" evidence="1">
    <location>
        <begin position="4"/>
        <end position="109"/>
    </location>
</feature>
<sequence length="113" mass="12122">MPGQIDWIELPAADTGKARTFYGGLFGWGTSEFGGDYHVIDNGPAGAIAPREDGFTHPRVYFTTEDVDASVKRVHELGGTSEDVQTVPGVGRIAHCHDDQGTPFSLYEPAAQS</sequence>
<dbReference type="Pfam" id="PF18029">
    <property type="entry name" value="Glyoxalase_6"/>
    <property type="match status" value="1"/>
</dbReference>
<dbReference type="InterPro" id="IPR037523">
    <property type="entry name" value="VOC_core"/>
</dbReference>
<dbReference type="RefSeq" id="WP_027942655.1">
    <property type="nucleotide sequence ID" value="NZ_BSTI01000002.1"/>
</dbReference>
<gene>
    <name evidence="2" type="ORF">Atai01_12900</name>
</gene>
<organism evidence="2 3">
    <name type="scientific">Amycolatopsis taiwanensis</name>
    <dbReference type="NCBI Taxonomy" id="342230"/>
    <lineage>
        <taxon>Bacteria</taxon>
        <taxon>Bacillati</taxon>
        <taxon>Actinomycetota</taxon>
        <taxon>Actinomycetes</taxon>
        <taxon>Pseudonocardiales</taxon>
        <taxon>Pseudonocardiaceae</taxon>
        <taxon>Amycolatopsis</taxon>
    </lineage>
</organism>
<dbReference type="SUPFAM" id="SSF54593">
    <property type="entry name" value="Glyoxalase/Bleomycin resistance protein/Dihydroxybiphenyl dioxygenase"/>
    <property type="match status" value="1"/>
</dbReference>
<dbReference type="InterPro" id="IPR052164">
    <property type="entry name" value="Anthracycline_SecMetBiosynth"/>
</dbReference>
<dbReference type="PANTHER" id="PTHR33993:SF14">
    <property type="entry name" value="GB|AAF24581.1"/>
    <property type="match status" value="1"/>
</dbReference>